<organism evidence="1 2">
    <name type="scientific">Colwellia demingiae</name>
    <dbReference type="NCBI Taxonomy" id="89401"/>
    <lineage>
        <taxon>Bacteria</taxon>
        <taxon>Pseudomonadati</taxon>
        <taxon>Pseudomonadota</taxon>
        <taxon>Gammaproteobacteria</taxon>
        <taxon>Alteromonadales</taxon>
        <taxon>Colwelliaceae</taxon>
        <taxon>Colwellia</taxon>
    </lineage>
</organism>
<proteinExistence type="predicted"/>
<gene>
    <name evidence="1" type="ORF">ESZ36_01015</name>
</gene>
<protein>
    <submittedName>
        <fullName evidence="1">Uncharacterized protein</fullName>
    </submittedName>
</protein>
<accession>A0A5C6QT37</accession>
<dbReference type="RefSeq" id="WP_146782289.1">
    <property type="nucleotide sequence ID" value="NZ_VOLT01000001.1"/>
</dbReference>
<dbReference type="EMBL" id="VOLT01000001">
    <property type="protein sequence ID" value="TWX71843.1"/>
    <property type="molecule type" value="Genomic_DNA"/>
</dbReference>
<comment type="caution">
    <text evidence="1">The sequence shown here is derived from an EMBL/GenBank/DDBJ whole genome shotgun (WGS) entry which is preliminary data.</text>
</comment>
<reference evidence="1 2" key="1">
    <citation type="submission" date="2019-07" db="EMBL/GenBank/DDBJ databases">
        <title>Genomes of sea-ice associated Colwellia species.</title>
        <authorList>
            <person name="Bowman J.P."/>
        </authorList>
    </citation>
    <scope>NUCLEOTIDE SEQUENCE [LARGE SCALE GENOMIC DNA]</scope>
    <source>
        <strain evidence="1 2">ACAM 459</strain>
    </source>
</reference>
<dbReference type="AlphaFoldDB" id="A0A5C6QT37"/>
<dbReference type="Proteomes" id="UP000321822">
    <property type="component" value="Unassembled WGS sequence"/>
</dbReference>
<evidence type="ECO:0000313" key="2">
    <source>
        <dbReference type="Proteomes" id="UP000321822"/>
    </source>
</evidence>
<dbReference type="PROSITE" id="PS51257">
    <property type="entry name" value="PROKAR_LIPOPROTEIN"/>
    <property type="match status" value="1"/>
</dbReference>
<evidence type="ECO:0000313" key="1">
    <source>
        <dbReference type="EMBL" id="TWX71843.1"/>
    </source>
</evidence>
<dbReference type="OrthoDB" id="6387823at2"/>
<sequence>MNKFIVSLLFAILLTACSNKELYQVGQDYQKSECVNKAQTEEQHVECTNTKSKSYEEYEKERKTVIKK</sequence>
<name>A0A5C6QT37_9GAMM</name>
<keyword evidence="2" id="KW-1185">Reference proteome</keyword>